<evidence type="ECO:0000313" key="5">
    <source>
        <dbReference type="Proteomes" id="UP000053268"/>
    </source>
</evidence>
<feature type="domain" description="Peptidase S1" evidence="3">
    <location>
        <begin position="140"/>
        <end position="431"/>
    </location>
</feature>
<dbReference type="EMBL" id="KQ458725">
    <property type="protein sequence ID" value="KPJ05344.1"/>
    <property type="molecule type" value="Genomic_DNA"/>
</dbReference>
<dbReference type="GO" id="GO:0004252">
    <property type="term" value="F:serine-type endopeptidase activity"/>
    <property type="evidence" value="ECO:0007669"/>
    <property type="project" value="InterPro"/>
</dbReference>
<dbReference type="Gene3D" id="2.40.10.10">
    <property type="entry name" value="Trypsin-like serine proteases"/>
    <property type="match status" value="2"/>
</dbReference>
<dbReference type="InterPro" id="IPR001254">
    <property type="entry name" value="Trypsin_dom"/>
</dbReference>
<evidence type="ECO:0000313" key="4">
    <source>
        <dbReference type="EMBL" id="KPJ05344.1"/>
    </source>
</evidence>
<dbReference type="STRING" id="66420.A0A0N1PHM7"/>
<reference evidence="4 5" key="1">
    <citation type="journal article" date="2015" name="Nat. Commun.">
        <title>Outbred genome sequencing and CRISPR/Cas9 gene editing in butterflies.</title>
        <authorList>
            <person name="Li X."/>
            <person name="Fan D."/>
            <person name="Zhang W."/>
            <person name="Liu G."/>
            <person name="Zhang L."/>
            <person name="Zhao L."/>
            <person name="Fang X."/>
            <person name="Chen L."/>
            <person name="Dong Y."/>
            <person name="Chen Y."/>
            <person name="Ding Y."/>
            <person name="Zhao R."/>
            <person name="Feng M."/>
            <person name="Zhu Y."/>
            <person name="Feng Y."/>
            <person name="Jiang X."/>
            <person name="Zhu D."/>
            <person name="Xiang H."/>
            <person name="Feng X."/>
            <person name="Li S."/>
            <person name="Wang J."/>
            <person name="Zhang G."/>
            <person name="Kronforst M.R."/>
            <person name="Wang W."/>
        </authorList>
    </citation>
    <scope>NUCLEOTIDE SEQUENCE [LARGE SCALE GENOMIC DNA]</scope>
    <source>
        <strain evidence="4">Ya'a_city_454_Px</strain>
        <tissue evidence="4">Whole body</tissue>
    </source>
</reference>
<protein>
    <submittedName>
        <fullName evidence="4">Serine protease snake</fullName>
    </submittedName>
</protein>
<dbReference type="InterPro" id="IPR043504">
    <property type="entry name" value="Peptidase_S1_PA_chymotrypsin"/>
</dbReference>
<dbReference type="PRINTS" id="PR00722">
    <property type="entry name" value="CHYMOTRYPSIN"/>
</dbReference>
<evidence type="ECO:0000259" key="3">
    <source>
        <dbReference type="PROSITE" id="PS50240"/>
    </source>
</evidence>
<dbReference type="Proteomes" id="UP000053268">
    <property type="component" value="Unassembled WGS sequence"/>
</dbReference>
<dbReference type="GO" id="GO:0006508">
    <property type="term" value="P:proteolysis"/>
    <property type="evidence" value="ECO:0007669"/>
    <property type="project" value="UniProtKB-KW"/>
</dbReference>
<name>A0A0N1PHM7_PAPXU</name>
<dbReference type="InterPro" id="IPR009003">
    <property type="entry name" value="Peptidase_S1_PA"/>
</dbReference>
<dbReference type="PANTHER" id="PTHR24252:SF7">
    <property type="entry name" value="HYALIN"/>
    <property type="match status" value="1"/>
</dbReference>
<dbReference type="InterPro" id="IPR001314">
    <property type="entry name" value="Peptidase_S1A"/>
</dbReference>
<accession>A0A0N1PHM7</accession>
<sequence length="434" mass="48801">MFRVKRNNTSIKEKTIVIMKEITSIITLLLIQHVLSYVREGERCVDKTSRVSGQCLQPQHCQSANKDFFERGIRPTFCEYSNKRILICCTEKQQVRPSVRPVWQNNNANSNKFRALERVSERKCKEYNKGVVPIYFGKYIFGGTNANPEDFPHMGAVGWLDYLGDYNFGCGGSLISPRFVLTAGHCISKARSINPLPGAVGWLDYQGDYNFGCGGSLISPRFVLTAGHCISKARSINPLPVIVRLGNVDLDPKYKNGYPLIDATIRTIHKHPDYRPPSRYNDIALLELTQDMNITDDVRPACLWTKYDFENYTTVTATGWGVTENTTIPTNVLQMVSLNLYSNEVCDPVMPRDRNWNGFAPTQMCAGVFTGGKDTCQGDSGAPLQITPKPREKIHYIVGVTSFGGRCAQKGHPAIYTRVSSYLDWIESIVWPNE</sequence>
<organism evidence="4 5">
    <name type="scientific">Papilio xuthus</name>
    <name type="common">Asian swallowtail butterfly</name>
    <dbReference type="NCBI Taxonomy" id="66420"/>
    <lineage>
        <taxon>Eukaryota</taxon>
        <taxon>Metazoa</taxon>
        <taxon>Ecdysozoa</taxon>
        <taxon>Arthropoda</taxon>
        <taxon>Hexapoda</taxon>
        <taxon>Insecta</taxon>
        <taxon>Pterygota</taxon>
        <taxon>Neoptera</taxon>
        <taxon>Endopterygota</taxon>
        <taxon>Lepidoptera</taxon>
        <taxon>Glossata</taxon>
        <taxon>Ditrysia</taxon>
        <taxon>Papilionoidea</taxon>
        <taxon>Papilionidae</taxon>
        <taxon>Papilioninae</taxon>
        <taxon>Papilio</taxon>
    </lineage>
</organism>
<proteinExistence type="inferred from homology"/>
<dbReference type="CDD" id="cd00190">
    <property type="entry name" value="Tryp_SPc"/>
    <property type="match status" value="1"/>
</dbReference>
<dbReference type="SMART" id="SM00020">
    <property type="entry name" value="Tryp_SPc"/>
    <property type="match status" value="1"/>
</dbReference>
<dbReference type="FunFam" id="2.40.10.10:FF:000002">
    <property type="entry name" value="Transmembrane protease serine"/>
    <property type="match status" value="1"/>
</dbReference>
<dbReference type="AlphaFoldDB" id="A0A0N1PHM7"/>
<dbReference type="SUPFAM" id="SSF50494">
    <property type="entry name" value="Trypsin-like serine proteases"/>
    <property type="match status" value="2"/>
</dbReference>
<gene>
    <name evidence="4" type="ORF">RR46_01289</name>
</gene>
<comment type="similarity">
    <text evidence="2">Belongs to the peptidase S1 family. CLIP subfamily.</text>
</comment>
<dbReference type="PANTHER" id="PTHR24252">
    <property type="entry name" value="ACROSIN-RELATED"/>
    <property type="match status" value="1"/>
</dbReference>
<dbReference type="PROSITE" id="PS50240">
    <property type="entry name" value="TRYPSIN_DOM"/>
    <property type="match status" value="1"/>
</dbReference>
<evidence type="ECO:0000256" key="2">
    <source>
        <dbReference type="ARBA" id="ARBA00024195"/>
    </source>
</evidence>
<keyword evidence="4" id="KW-0645">Protease</keyword>
<dbReference type="InterPro" id="IPR018114">
    <property type="entry name" value="TRYPSIN_HIS"/>
</dbReference>
<dbReference type="PROSITE" id="PS00134">
    <property type="entry name" value="TRYPSIN_HIS"/>
    <property type="match status" value="2"/>
</dbReference>
<evidence type="ECO:0000256" key="1">
    <source>
        <dbReference type="ARBA" id="ARBA00023157"/>
    </source>
</evidence>
<dbReference type="Pfam" id="PF00089">
    <property type="entry name" value="Trypsin"/>
    <property type="match status" value="2"/>
</dbReference>
<keyword evidence="5" id="KW-1185">Reference proteome</keyword>
<keyword evidence="1" id="KW-1015">Disulfide bond</keyword>
<keyword evidence="4" id="KW-0378">Hydrolase</keyword>